<dbReference type="Pfam" id="PF20231">
    <property type="entry name" value="DUF6589"/>
    <property type="match status" value="1"/>
</dbReference>
<name>A0AAN9CT79_9TELE</name>
<protein>
    <recommendedName>
        <fullName evidence="2">DUF6589 domain-containing protein</fullName>
    </recommendedName>
</protein>
<gene>
    <name evidence="3" type="ORF">R3I93_013931</name>
</gene>
<dbReference type="InterPro" id="IPR046496">
    <property type="entry name" value="DUF6589"/>
</dbReference>
<dbReference type="EMBL" id="JAYKXH010000014">
    <property type="protein sequence ID" value="KAK7146340.1"/>
    <property type="molecule type" value="Genomic_DNA"/>
</dbReference>
<evidence type="ECO:0000313" key="3">
    <source>
        <dbReference type="EMBL" id="KAK7146340.1"/>
    </source>
</evidence>
<keyword evidence="4" id="KW-1185">Reference proteome</keyword>
<evidence type="ECO:0000259" key="2">
    <source>
        <dbReference type="Pfam" id="PF20231"/>
    </source>
</evidence>
<evidence type="ECO:0000313" key="4">
    <source>
        <dbReference type="Proteomes" id="UP001364617"/>
    </source>
</evidence>
<organism evidence="3 4">
    <name type="scientific">Phoxinus phoxinus</name>
    <name type="common">Eurasian minnow</name>
    <dbReference type="NCBI Taxonomy" id="58324"/>
    <lineage>
        <taxon>Eukaryota</taxon>
        <taxon>Metazoa</taxon>
        <taxon>Chordata</taxon>
        <taxon>Craniata</taxon>
        <taxon>Vertebrata</taxon>
        <taxon>Euteleostomi</taxon>
        <taxon>Actinopterygii</taxon>
        <taxon>Neopterygii</taxon>
        <taxon>Teleostei</taxon>
        <taxon>Ostariophysi</taxon>
        <taxon>Cypriniformes</taxon>
        <taxon>Leuciscidae</taxon>
        <taxon>Phoxininae</taxon>
        <taxon>Phoxinus</taxon>
    </lineage>
</organism>
<comment type="caution">
    <text evidence="3">The sequence shown here is derived from an EMBL/GenBank/DDBJ whole genome shotgun (WGS) entry which is preliminary data.</text>
</comment>
<evidence type="ECO:0000256" key="1">
    <source>
        <dbReference type="SAM" id="MobiDB-lite"/>
    </source>
</evidence>
<dbReference type="AlphaFoldDB" id="A0AAN9CT79"/>
<sequence>MDDPGCSSWFLSDHTYHREENEVEEVFIVTSSESEKDHTDHDTTASRRTESGHTNGSSPTAVPLECQEHTPRAPVQITIDNLDLTVTPHTMTISHQRLDYHWLLMVGNHERVTAEFLPRERFVSIMDVPLSELLPNLEDRQMLRSEFKELVGRVVVQRFTAFKPFSNVLLWHIPHMYSDVMAQKTEITPLGLLEVDEKVSADMVKAVQYINQRYVPYTSDLENGNNISKPVVNVILAGDQLTKHNADAAIRAKANEDSSFERLEGLVLVIADFHCSMNFNDVIFKRFYSPSSQCDFGSFFQLRNVVHRNNVTKSALGDNYRPCNTFIQDVLDASIIAVVLHHFSLHTQDDMPVSMPTSFLSNEEKQDWFDEQILNIVDTYILNESPEFHNMLKGNLQSPPQSTVVPQPSVLYMPRCSHPPFKRQHDLTEHFKKDHGISVCDHKDKNGASAVEQHQEEDCVFNYHSAFLKMGLLERDFLDSVREGDGKRTILCLWKFKMLHFKDAQRHKYSLEALKIQFDIQAMQSPRVAHRMMWNRTVNVTGGAGKNVALDLNCEHYGRYTKDAISHLGANVNFQTAQQVSRTLQRQRQLMDNFDADVQLSPESGKHTMASKEEDIDAMVAVLKQQEIYKITPGRSYAAFPSFNGNPLHNLTSKHLTGWIWEHMRKCHRFQLVKKNILT</sequence>
<reference evidence="3 4" key="1">
    <citation type="submission" date="2024-02" db="EMBL/GenBank/DDBJ databases">
        <title>Chromosome-level genome assembly of the Eurasian Minnow (Phoxinus phoxinus).</title>
        <authorList>
            <person name="Oriowo T.O."/>
            <person name="Martin S."/>
            <person name="Stange M."/>
            <person name="Chrysostomakis Y."/>
            <person name="Brown T."/>
            <person name="Winkler S."/>
            <person name="Kukowka S."/>
            <person name="Myers E.W."/>
            <person name="Bohne A."/>
        </authorList>
    </citation>
    <scope>NUCLEOTIDE SEQUENCE [LARGE SCALE GENOMIC DNA]</scope>
    <source>
        <strain evidence="3">ZFMK-TIS-60720</strain>
        <tissue evidence="3">Whole Organism</tissue>
    </source>
</reference>
<feature type="region of interest" description="Disordered" evidence="1">
    <location>
        <begin position="29"/>
        <end position="66"/>
    </location>
</feature>
<accession>A0AAN9CT79</accession>
<feature type="domain" description="DUF6589" evidence="2">
    <location>
        <begin position="133"/>
        <end position="607"/>
    </location>
</feature>
<proteinExistence type="predicted"/>
<feature type="compositionally biased region" description="Basic and acidic residues" evidence="1">
    <location>
        <begin position="33"/>
        <end position="51"/>
    </location>
</feature>
<dbReference type="Proteomes" id="UP001364617">
    <property type="component" value="Unassembled WGS sequence"/>
</dbReference>